<evidence type="ECO:0008006" key="3">
    <source>
        <dbReference type="Google" id="ProtNLM"/>
    </source>
</evidence>
<comment type="caution">
    <text evidence="1">The sequence shown here is derived from an EMBL/GenBank/DDBJ whole genome shotgun (WGS) entry which is preliminary data.</text>
</comment>
<accession>A0ABP7HGS0</accession>
<gene>
    <name evidence="1" type="ORF">GCM10022226_12040</name>
</gene>
<dbReference type="EMBL" id="BAAAZR010000001">
    <property type="protein sequence ID" value="GAA3794282.1"/>
    <property type="molecule type" value="Genomic_DNA"/>
</dbReference>
<name>A0ABP7HGS0_9ACTN</name>
<organism evidence="1 2">
    <name type="scientific">Sphaerisporangium flaviroseum</name>
    <dbReference type="NCBI Taxonomy" id="509199"/>
    <lineage>
        <taxon>Bacteria</taxon>
        <taxon>Bacillati</taxon>
        <taxon>Actinomycetota</taxon>
        <taxon>Actinomycetes</taxon>
        <taxon>Streptosporangiales</taxon>
        <taxon>Streptosporangiaceae</taxon>
        <taxon>Sphaerisporangium</taxon>
    </lineage>
</organism>
<dbReference type="Proteomes" id="UP001500888">
    <property type="component" value="Unassembled WGS sequence"/>
</dbReference>
<keyword evidence="2" id="KW-1185">Reference proteome</keyword>
<proteinExistence type="predicted"/>
<sequence>MPFTEHIAPFLRATMEILREEGRPMQPDRVRKAVSERVPIASEYLALDGHGQARWWAQLGFRTGEAASIGWMSKRNGWSITPIGVQALENFPDVKLYRELARQYRTRRQPNQLKSEDAPAAFEQFQQNLGYARQLVHGGRNLERLGVGAFDVTDLYRAAWTQSVAALDHWITREIVDRAVSLALQPHATRPPKFIKLAIPVEMFEKVHYHNADLGQTFRTHLEQIFGFMTFQNPDKIKEGFAHISTVNLWVRVAEVLTEQDTTAPVTSDGVRGRLREIAWRRNNIAHTADHDPEKAGQKSAITAREAEETIDWLESIAIAIQLALGDPVPTRNYDAAPTEVGTLGAVPTTPNEKRSALIRGQSNWDEESLVHAIEQYCPPRVAGTLLAVYRHAERHPSFRGYYFGQAVYPSVTAWFGLGSDEAAVWSIYTGASKSVLSINFEWMNNRGTSSDRLSGLADSLSVLPGWRNIPAQLSSANYARRPSLLPIALEHPGASETILTALNELLAVVEDHARLP</sequence>
<evidence type="ECO:0000313" key="1">
    <source>
        <dbReference type="EMBL" id="GAA3794282.1"/>
    </source>
</evidence>
<protein>
    <recommendedName>
        <fullName evidence="3">DUF4145 domain-containing protein</fullName>
    </recommendedName>
</protein>
<reference evidence="2" key="1">
    <citation type="journal article" date="2019" name="Int. J. Syst. Evol. Microbiol.">
        <title>The Global Catalogue of Microorganisms (GCM) 10K type strain sequencing project: providing services to taxonomists for standard genome sequencing and annotation.</title>
        <authorList>
            <consortium name="The Broad Institute Genomics Platform"/>
            <consortium name="The Broad Institute Genome Sequencing Center for Infectious Disease"/>
            <person name="Wu L."/>
            <person name="Ma J."/>
        </authorList>
    </citation>
    <scope>NUCLEOTIDE SEQUENCE [LARGE SCALE GENOMIC DNA]</scope>
    <source>
        <strain evidence="2">JCM 16908</strain>
    </source>
</reference>
<dbReference type="RefSeq" id="WP_344935135.1">
    <property type="nucleotide sequence ID" value="NZ_BAAAZR010000001.1"/>
</dbReference>
<evidence type="ECO:0000313" key="2">
    <source>
        <dbReference type="Proteomes" id="UP001500888"/>
    </source>
</evidence>